<dbReference type="OrthoDB" id="7015845at2"/>
<name>A0A2S4AHQ0_STUST</name>
<evidence type="ECO:0000313" key="1">
    <source>
        <dbReference type="EMBL" id="POH80949.1"/>
    </source>
</evidence>
<dbReference type="AlphaFoldDB" id="A0A2S4AHQ0"/>
<dbReference type="EMBL" id="PPXG01000010">
    <property type="protein sequence ID" value="POH80949.1"/>
    <property type="molecule type" value="Genomic_DNA"/>
</dbReference>
<dbReference type="Proteomes" id="UP000237068">
    <property type="component" value="Unassembled WGS sequence"/>
</dbReference>
<sequence>LPVKLFLKKFFFLLNRLRFRSTCVSHQREANHTAFKTAVNHLFQPLPINLTEATSSAKPPPCQPGAFYSNPPPVQPFYLANLLICKRFCLRTAPEVVRIIGA</sequence>
<gene>
    <name evidence="1" type="ORF">CXK91_20305</name>
</gene>
<comment type="caution">
    <text evidence="1">The sequence shown here is derived from an EMBL/GenBank/DDBJ whole genome shotgun (WGS) entry which is preliminary data.</text>
</comment>
<evidence type="ECO:0000313" key="2">
    <source>
        <dbReference type="Proteomes" id="UP000237068"/>
    </source>
</evidence>
<reference evidence="1 2" key="1">
    <citation type="submission" date="2018-01" db="EMBL/GenBank/DDBJ databases">
        <title>Denitrification phenotypes of diverse strains of Pseudomonas stutzeri.</title>
        <authorList>
            <person name="Milligan D.A."/>
            <person name="Bergaust L."/>
            <person name="Bakken L.R."/>
            <person name="Frostegard A."/>
        </authorList>
    </citation>
    <scope>NUCLEOTIDE SEQUENCE [LARGE SCALE GENOMIC DNA]</scope>
    <source>
        <strain evidence="1 2">24a13</strain>
    </source>
</reference>
<protein>
    <submittedName>
        <fullName evidence="1">Uncharacterized protein</fullName>
    </submittedName>
</protein>
<proteinExistence type="predicted"/>
<dbReference type="RefSeq" id="WP_103457829.1">
    <property type="nucleotide sequence ID" value="NZ_PPXG01000010.1"/>
</dbReference>
<feature type="non-terminal residue" evidence="1">
    <location>
        <position position="1"/>
    </location>
</feature>
<organism evidence="1 2">
    <name type="scientific">Stutzerimonas stutzeri</name>
    <name type="common">Pseudomonas stutzeri</name>
    <dbReference type="NCBI Taxonomy" id="316"/>
    <lineage>
        <taxon>Bacteria</taxon>
        <taxon>Pseudomonadati</taxon>
        <taxon>Pseudomonadota</taxon>
        <taxon>Gammaproteobacteria</taxon>
        <taxon>Pseudomonadales</taxon>
        <taxon>Pseudomonadaceae</taxon>
        <taxon>Stutzerimonas</taxon>
    </lineage>
</organism>
<accession>A0A2S4AHQ0</accession>